<dbReference type="AlphaFoldDB" id="A0A2P2NNH3"/>
<accession>A0A2P2NNH3</accession>
<sequence length="21" mass="2416">MITPMHACMCKSAILLQRVLR</sequence>
<name>A0A2P2NNH3_RHIMU</name>
<dbReference type="EMBL" id="GGEC01063542">
    <property type="protein sequence ID" value="MBX44026.1"/>
    <property type="molecule type" value="Transcribed_RNA"/>
</dbReference>
<reference evidence="1" key="1">
    <citation type="submission" date="2018-02" db="EMBL/GenBank/DDBJ databases">
        <title>Rhizophora mucronata_Transcriptome.</title>
        <authorList>
            <person name="Meera S.P."/>
            <person name="Sreeshan A."/>
            <person name="Augustine A."/>
        </authorList>
    </citation>
    <scope>NUCLEOTIDE SEQUENCE</scope>
    <source>
        <tissue evidence="1">Leaf</tissue>
    </source>
</reference>
<organism evidence="1">
    <name type="scientific">Rhizophora mucronata</name>
    <name type="common">Asiatic mangrove</name>
    <dbReference type="NCBI Taxonomy" id="61149"/>
    <lineage>
        <taxon>Eukaryota</taxon>
        <taxon>Viridiplantae</taxon>
        <taxon>Streptophyta</taxon>
        <taxon>Embryophyta</taxon>
        <taxon>Tracheophyta</taxon>
        <taxon>Spermatophyta</taxon>
        <taxon>Magnoliopsida</taxon>
        <taxon>eudicotyledons</taxon>
        <taxon>Gunneridae</taxon>
        <taxon>Pentapetalae</taxon>
        <taxon>rosids</taxon>
        <taxon>fabids</taxon>
        <taxon>Malpighiales</taxon>
        <taxon>Rhizophoraceae</taxon>
        <taxon>Rhizophora</taxon>
    </lineage>
</organism>
<proteinExistence type="predicted"/>
<protein>
    <submittedName>
        <fullName evidence="1">Uncharacterized protein</fullName>
    </submittedName>
</protein>
<evidence type="ECO:0000313" key="1">
    <source>
        <dbReference type="EMBL" id="MBX44026.1"/>
    </source>
</evidence>